<feature type="domain" description="Gfo/Idh/MocA-like oxidoreductase N-terminal" evidence="6">
    <location>
        <begin position="10"/>
        <end position="140"/>
    </location>
</feature>
<evidence type="ECO:0000256" key="3">
    <source>
        <dbReference type="ARBA" id="ARBA00038984"/>
    </source>
</evidence>
<evidence type="ECO:0000259" key="7">
    <source>
        <dbReference type="Pfam" id="PF22725"/>
    </source>
</evidence>
<dbReference type="AlphaFoldDB" id="A0A9P6WKU9"/>
<sequence>MSENESKFVLKWGVIGLGQFAAKYINDVFKNYIHDENYGSQIKHELKSIISTTSIENCENFIKLLDTNFTGIPEKFDSYNEFLKSDIDIVYIATPNSEHYFNAIKALNSNKNIIVEKTFTINSKQAKNIQKLAKEKGLFVLDGIWTRYLPTFEKIESIINEGIIGKIYRINADLSHNCKFENNRLYNKNLGGGVLFDNLIYSIIWSETLLKSKNLPLINSWIIKQNDVDVNTGISLNYDNDAIGIATGSFQIESPLYSVLIEGEKGYIRINKTSKPTKAIIYFDKIEKEIQLPEIKGIGYYYEANIAAISIKDGLLEPKLRSLDYTVRILEIFDKVKIQNNIKFPNEIERLD</sequence>
<dbReference type="SUPFAM" id="SSF51735">
    <property type="entry name" value="NAD(P)-binding Rossmann-fold domains"/>
    <property type="match status" value="1"/>
</dbReference>
<dbReference type="Proteomes" id="UP000697127">
    <property type="component" value="Unassembled WGS sequence"/>
</dbReference>
<feature type="domain" description="GFO/IDH/MocA-like oxidoreductase" evidence="7">
    <location>
        <begin position="152"/>
        <end position="269"/>
    </location>
</feature>
<evidence type="ECO:0000313" key="8">
    <source>
        <dbReference type="EMBL" id="KAG0688872.1"/>
    </source>
</evidence>
<dbReference type="InterPro" id="IPR055170">
    <property type="entry name" value="GFO_IDH_MocA-like_dom"/>
</dbReference>
<protein>
    <recommendedName>
        <fullName evidence="3">D-xylose 1-dehydrogenase (NADP(+), D-xylono-1,5-lactone-forming)</fullName>
        <ecNumber evidence="3">1.1.1.179</ecNumber>
    </recommendedName>
    <alternativeName>
        <fullName evidence="4">D-xylose-NADP dehydrogenase</fullName>
    </alternativeName>
</protein>
<dbReference type="EC" id="1.1.1.179" evidence="3"/>
<comment type="similarity">
    <text evidence="1">Belongs to the Gfo/Idh/MocA family.</text>
</comment>
<dbReference type="SUPFAM" id="SSF55347">
    <property type="entry name" value="Glyceraldehyde-3-phosphate dehydrogenase-like, C-terminal domain"/>
    <property type="match status" value="1"/>
</dbReference>
<evidence type="ECO:0000256" key="1">
    <source>
        <dbReference type="ARBA" id="ARBA00010928"/>
    </source>
</evidence>
<dbReference type="OrthoDB" id="2129491at2759"/>
<evidence type="ECO:0000256" key="2">
    <source>
        <dbReference type="ARBA" id="ARBA00023002"/>
    </source>
</evidence>
<dbReference type="Pfam" id="PF01408">
    <property type="entry name" value="GFO_IDH_MocA"/>
    <property type="match status" value="1"/>
</dbReference>
<gene>
    <name evidence="8" type="ORF">C6P40_000405</name>
</gene>
<comment type="catalytic activity">
    <reaction evidence="5">
        <text>D-xylose + NADP(+) = D-xylono-1,5-lactone + NADPH + H(+)</text>
        <dbReference type="Rhea" id="RHEA:22000"/>
        <dbReference type="ChEBI" id="CHEBI:15378"/>
        <dbReference type="ChEBI" id="CHEBI:15867"/>
        <dbReference type="ChEBI" id="CHEBI:53455"/>
        <dbReference type="ChEBI" id="CHEBI:57783"/>
        <dbReference type="ChEBI" id="CHEBI:58349"/>
        <dbReference type="EC" id="1.1.1.179"/>
    </reaction>
</comment>
<reference evidence="8" key="1">
    <citation type="submission" date="2020-11" db="EMBL/GenBank/DDBJ databases">
        <title>Kefir isolates.</title>
        <authorList>
            <person name="Marcisauskas S."/>
            <person name="Kim Y."/>
            <person name="Blasche S."/>
        </authorList>
    </citation>
    <scope>NUCLEOTIDE SEQUENCE</scope>
    <source>
        <strain evidence="8">Olga-1</strain>
    </source>
</reference>
<proteinExistence type="inferred from homology"/>
<keyword evidence="9" id="KW-1185">Reference proteome</keyword>
<dbReference type="EMBL" id="PUHW01000116">
    <property type="protein sequence ID" value="KAG0688872.1"/>
    <property type="molecule type" value="Genomic_DNA"/>
</dbReference>
<dbReference type="Pfam" id="PF22725">
    <property type="entry name" value="GFO_IDH_MocA_C3"/>
    <property type="match status" value="1"/>
</dbReference>
<evidence type="ECO:0000256" key="4">
    <source>
        <dbReference type="ARBA" id="ARBA00042988"/>
    </source>
</evidence>
<dbReference type="InterPro" id="IPR050984">
    <property type="entry name" value="Gfo/Idh/MocA_domain"/>
</dbReference>
<dbReference type="GO" id="GO:0000166">
    <property type="term" value="F:nucleotide binding"/>
    <property type="evidence" value="ECO:0007669"/>
    <property type="project" value="InterPro"/>
</dbReference>
<evidence type="ECO:0000313" key="9">
    <source>
        <dbReference type="Proteomes" id="UP000697127"/>
    </source>
</evidence>
<dbReference type="PANTHER" id="PTHR22604">
    <property type="entry name" value="OXIDOREDUCTASES"/>
    <property type="match status" value="1"/>
</dbReference>
<evidence type="ECO:0000259" key="6">
    <source>
        <dbReference type="Pfam" id="PF01408"/>
    </source>
</evidence>
<organism evidence="8 9">
    <name type="scientific">Pichia californica</name>
    <dbReference type="NCBI Taxonomy" id="460514"/>
    <lineage>
        <taxon>Eukaryota</taxon>
        <taxon>Fungi</taxon>
        <taxon>Dikarya</taxon>
        <taxon>Ascomycota</taxon>
        <taxon>Saccharomycotina</taxon>
        <taxon>Pichiomycetes</taxon>
        <taxon>Pichiales</taxon>
        <taxon>Pichiaceae</taxon>
        <taxon>Pichia</taxon>
    </lineage>
</organism>
<evidence type="ECO:0000256" key="5">
    <source>
        <dbReference type="ARBA" id="ARBA00049233"/>
    </source>
</evidence>
<comment type="caution">
    <text evidence="8">The sequence shown here is derived from an EMBL/GenBank/DDBJ whole genome shotgun (WGS) entry which is preliminary data.</text>
</comment>
<name>A0A9P6WKU9_9ASCO</name>
<keyword evidence="2" id="KW-0560">Oxidoreductase</keyword>
<accession>A0A9P6WKU9</accession>
<dbReference type="InterPro" id="IPR000683">
    <property type="entry name" value="Gfo/Idh/MocA-like_OxRdtase_N"/>
</dbReference>
<dbReference type="GO" id="GO:0047837">
    <property type="term" value="F:D-xylose 1-dehydrogenase (NADP+) activity"/>
    <property type="evidence" value="ECO:0007669"/>
    <property type="project" value="UniProtKB-EC"/>
</dbReference>
<dbReference type="InterPro" id="IPR036291">
    <property type="entry name" value="NAD(P)-bd_dom_sf"/>
</dbReference>
<dbReference type="Gene3D" id="3.40.50.720">
    <property type="entry name" value="NAD(P)-binding Rossmann-like Domain"/>
    <property type="match status" value="1"/>
</dbReference>
<dbReference type="Gene3D" id="3.30.360.10">
    <property type="entry name" value="Dihydrodipicolinate Reductase, domain 2"/>
    <property type="match status" value="1"/>
</dbReference>
<dbReference type="PANTHER" id="PTHR22604:SF105">
    <property type="entry name" value="TRANS-1,2-DIHYDROBENZENE-1,2-DIOL DEHYDROGENASE"/>
    <property type="match status" value="1"/>
</dbReference>